<feature type="domain" description="ABC3 transporter permease C-terminal" evidence="7">
    <location>
        <begin position="290"/>
        <end position="407"/>
    </location>
</feature>
<dbReference type="EMBL" id="CP048222">
    <property type="protein sequence ID" value="QHT70436.1"/>
    <property type="molecule type" value="Genomic_DNA"/>
</dbReference>
<gene>
    <name evidence="9" type="ORF">GXP67_29165</name>
</gene>
<comment type="subcellular location">
    <subcellularLocation>
        <location evidence="1">Cell membrane</location>
        <topology evidence="1">Multi-pass membrane protein</topology>
    </subcellularLocation>
</comment>
<organism evidence="9 10">
    <name type="scientific">Rhodocytophaga rosea</name>
    <dbReference type="NCBI Taxonomy" id="2704465"/>
    <lineage>
        <taxon>Bacteria</taxon>
        <taxon>Pseudomonadati</taxon>
        <taxon>Bacteroidota</taxon>
        <taxon>Cytophagia</taxon>
        <taxon>Cytophagales</taxon>
        <taxon>Rhodocytophagaceae</taxon>
        <taxon>Rhodocytophaga</taxon>
    </lineage>
</organism>
<evidence type="ECO:0000259" key="7">
    <source>
        <dbReference type="Pfam" id="PF02687"/>
    </source>
</evidence>
<keyword evidence="3 6" id="KW-0812">Transmembrane</keyword>
<dbReference type="GO" id="GO:0022857">
    <property type="term" value="F:transmembrane transporter activity"/>
    <property type="evidence" value="ECO:0007669"/>
    <property type="project" value="TreeGrafter"/>
</dbReference>
<feature type="transmembrane region" description="Helical" evidence="6">
    <location>
        <begin position="21"/>
        <end position="43"/>
    </location>
</feature>
<dbReference type="Pfam" id="PF12704">
    <property type="entry name" value="MacB_PCD"/>
    <property type="match status" value="2"/>
</dbReference>
<dbReference type="InterPro" id="IPR025857">
    <property type="entry name" value="MacB_PCD"/>
</dbReference>
<dbReference type="PANTHER" id="PTHR30572:SF18">
    <property type="entry name" value="ABC-TYPE MACROLIDE FAMILY EXPORT SYSTEM PERMEASE COMPONENT 2"/>
    <property type="match status" value="1"/>
</dbReference>
<evidence type="ECO:0000256" key="4">
    <source>
        <dbReference type="ARBA" id="ARBA00022989"/>
    </source>
</evidence>
<protein>
    <submittedName>
        <fullName evidence="9">FtsX-like permease family protein</fullName>
    </submittedName>
</protein>
<evidence type="ECO:0000256" key="1">
    <source>
        <dbReference type="ARBA" id="ARBA00004651"/>
    </source>
</evidence>
<dbReference type="RefSeq" id="WP_162446414.1">
    <property type="nucleotide sequence ID" value="NZ_CP048222.1"/>
</dbReference>
<keyword evidence="2" id="KW-1003">Cell membrane</keyword>
<feature type="transmembrane region" description="Helical" evidence="6">
    <location>
        <begin position="426"/>
        <end position="446"/>
    </location>
</feature>
<feature type="domain" description="MacB-like periplasmic core" evidence="8">
    <location>
        <begin position="20"/>
        <end position="237"/>
    </location>
</feature>
<proteinExistence type="predicted"/>
<evidence type="ECO:0000256" key="6">
    <source>
        <dbReference type="SAM" id="Phobius"/>
    </source>
</evidence>
<keyword evidence="10" id="KW-1185">Reference proteome</keyword>
<accession>A0A6C0GQT9</accession>
<keyword evidence="5 6" id="KW-0472">Membrane</keyword>
<keyword evidence="4 6" id="KW-1133">Transmembrane helix</keyword>
<feature type="transmembrane region" description="Helical" evidence="6">
    <location>
        <begin position="678"/>
        <end position="703"/>
    </location>
</feature>
<evidence type="ECO:0000259" key="8">
    <source>
        <dbReference type="Pfam" id="PF12704"/>
    </source>
</evidence>
<dbReference type="InterPro" id="IPR050250">
    <property type="entry name" value="Macrolide_Exporter_MacB"/>
</dbReference>
<dbReference type="Proteomes" id="UP000480178">
    <property type="component" value="Chromosome"/>
</dbReference>
<dbReference type="AlphaFoldDB" id="A0A6C0GQT9"/>
<evidence type="ECO:0000256" key="5">
    <source>
        <dbReference type="ARBA" id="ARBA00023136"/>
    </source>
</evidence>
<feature type="transmembrane region" description="Helical" evidence="6">
    <location>
        <begin position="765"/>
        <end position="785"/>
    </location>
</feature>
<feature type="domain" description="MacB-like periplasmic core" evidence="8">
    <location>
        <begin position="436"/>
        <end position="640"/>
    </location>
</feature>
<dbReference type="KEGG" id="rhoz:GXP67_29165"/>
<dbReference type="InterPro" id="IPR003838">
    <property type="entry name" value="ABC3_permease_C"/>
</dbReference>
<sequence length="802" mass="89943">MFKNYMTIALRNMLRHKGFTFINIFGLAIGMAAFLVIMLFVGYELSFDSIHKKNIYRLDEVQQFEGMVAPQNVALSMYPMISALQNDYPEVVNATHINANEKVPLVYGEQKVYIPKIFWADSSFLQMFDFELLSGERMIALKEPNSIVLTEESAGKLFGKENPLGKTLISYGRDTLNFKVTGILKNIGKNSHLQFDGLRSFSTIHNEDMMKNWGGNWLVSYLQLAENTNVAALEKKFPDFLAKYMSEDNRKSYKLFLQPLKEVHAGSVDITHDYHNFQKFDGKYTYIFSILALLVLTIASINFVNLSTAQSAGRAKEVGIRKSVGAYRFQIARQFIGESVLLTLVALLLAIIIVEISLPFVRNLSERELYLPLFSQPLTILALLGVAIIVGVLSGIYPAVFLSTFEPSKVLKGSIQGVAGKATLRNFLVVGQFAAAIILIIGTVLATQQLRYMQNRQTGFNRQQVITIPMSRIANQKYETLKEELLRNPAVTGVTGSNQRLGNNLHQTGVKFQGNGPLRELATSQVVVDFDYLSFYNIQLAEGRNFSRDYAADNGKSYIINETMARELLKDTPDASFASLVGKPFAFGWEDSLGTIIGVAKDFNFNSLHHKIETLTMNVRKDWGYSEMSVRIEASRSQEAIQHISGVWNRMVPDLFFEYTFLDEHFGKLYQSDKQVSLVMSILAGLAILIACLGLFGLAAFTAQKRTREIGIRKVLGASTFHITTLLSKDFLKLVFIAFIIASPVAWWAMSSWLEDFAYRIDMNLWVFVIAGVVALLIALGTVSFQSIKAALANPIKSLRNE</sequence>
<dbReference type="Pfam" id="PF02687">
    <property type="entry name" value="FtsX"/>
    <property type="match status" value="2"/>
</dbReference>
<feature type="transmembrane region" description="Helical" evidence="6">
    <location>
        <begin position="380"/>
        <end position="405"/>
    </location>
</feature>
<reference evidence="9 10" key="1">
    <citation type="submission" date="2020-01" db="EMBL/GenBank/DDBJ databases">
        <authorList>
            <person name="Kim M.K."/>
        </authorList>
    </citation>
    <scope>NUCLEOTIDE SEQUENCE [LARGE SCALE GENOMIC DNA]</scope>
    <source>
        <strain evidence="9 10">172606-1</strain>
    </source>
</reference>
<name>A0A6C0GQT9_9BACT</name>
<feature type="domain" description="ABC3 transporter permease C-terminal" evidence="7">
    <location>
        <begin position="682"/>
        <end position="791"/>
    </location>
</feature>
<evidence type="ECO:0000313" key="9">
    <source>
        <dbReference type="EMBL" id="QHT70436.1"/>
    </source>
</evidence>
<feature type="transmembrane region" description="Helical" evidence="6">
    <location>
        <begin position="731"/>
        <end position="750"/>
    </location>
</feature>
<dbReference type="GO" id="GO:0005886">
    <property type="term" value="C:plasma membrane"/>
    <property type="evidence" value="ECO:0007669"/>
    <property type="project" value="UniProtKB-SubCell"/>
</dbReference>
<dbReference type="PANTHER" id="PTHR30572">
    <property type="entry name" value="MEMBRANE COMPONENT OF TRANSPORTER-RELATED"/>
    <property type="match status" value="1"/>
</dbReference>
<evidence type="ECO:0000256" key="2">
    <source>
        <dbReference type="ARBA" id="ARBA00022475"/>
    </source>
</evidence>
<evidence type="ECO:0000256" key="3">
    <source>
        <dbReference type="ARBA" id="ARBA00022692"/>
    </source>
</evidence>
<evidence type="ECO:0000313" key="10">
    <source>
        <dbReference type="Proteomes" id="UP000480178"/>
    </source>
</evidence>
<feature type="transmembrane region" description="Helical" evidence="6">
    <location>
        <begin position="340"/>
        <end position="360"/>
    </location>
</feature>
<feature type="transmembrane region" description="Helical" evidence="6">
    <location>
        <begin position="284"/>
        <end position="306"/>
    </location>
</feature>